<proteinExistence type="predicted"/>
<gene>
    <name evidence="1" type="ORF">OCBIM_22036498mg</name>
</gene>
<accession>A0A0L8GBH9</accession>
<dbReference type="AlphaFoldDB" id="A0A0L8GBH9"/>
<protein>
    <submittedName>
        <fullName evidence="1">Uncharacterized protein</fullName>
    </submittedName>
</protein>
<evidence type="ECO:0000313" key="1">
    <source>
        <dbReference type="EMBL" id="KOF74278.1"/>
    </source>
</evidence>
<organism evidence="1">
    <name type="scientific">Octopus bimaculoides</name>
    <name type="common">California two-spotted octopus</name>
    <dbReference type="NCBI Taxonomy" id="37653"/>
    <lineage>
        <taxon>Eukaryota</taxon>
        <taxon>Metazoa</taxon>
        <taxon>Spiralia</taxon>
        <taxon>Lophotrochozoa</taxon>
        <taxon>Mollusca</taxon>
        <taxon>Cephalopoda</taxon>
        <taxon>Coleoidea</taxon>
        <taxon>Octopodiformes</taxon>
        <taxon>Octopoda</taxon>
        <taxon>Incirrata</taxon>
        <taxon>Octopodidae</taxon>
        <taxon>Octopus</taxon>
    </lineage>
</organism>
<sequence>MSFKQCGSKYNKKVLYIGVLFELLKVNSLRLLLLSVSAMVHLEVSYKITEERFAGSFCMLLTTKSIEVNRNERIYLYCLSDGMYA</sequence>
<name>A0A0L8GBH9_OCTBM</name>
<dbReference type="EMBL" id="KQ422777">
    <property type="protein sequence ID" value="KOF74278.1"/>
    <property type="molecule type" value="Genomic_DNA"/>
</dbReference>
<reference evidence="1" key="1">
    <citation type="submission" date="2015-07" db="EMBL/GenBank/DDBJ databases">
        <title>MeaNS - Measles Nucleotide Surveillance Program.</title>
        <authorList>
            <person name="Tran T."/>
            <person name="Druce J."/>
        </authorList>
    </citation>
    <scope>NUCLEOTIDE SEQUENCE</scope>
    <source>
        <strain evidence="1">UCB-OBI-ISO-001</strain>
        <tissue evidence="1">Gonad</tissue>
    </source>
</reference>